<sequence>MRVFRDLTRTDIDASTYFDIAYPEASNAAPTNQLASRQPEVASNSRGTELSRYIELQDQESVTELQMKDIARLEEENRRLLSDLCSARASLNKQKFEEDAFRNNDDLVNFYTGLPNSTVLFAIYELLQPHVSHNAHNCLSEFQEMILFFMRLRMNVPLQDLAYR</sequence>
<comment type="caution">
    <text evidence="1">The sequence shown here is derived from an EMBL/GenBank/DDBJ whole genome shotgun (WGS) entry which is preliminary data.</text>
</comment>
<keyword evidence="2" id="KW-1185">Reference proteome</keyword>
<protein>
    <submittedName>
        <fullName evidence="1">Uncharacterized protein</fullName>
    </submittedName>
</protein>
<reference evidence="1 2" key="1">
    <citation type="journal article" date="2020" name="Cell">
        <title>Large-Scale Comparative Analyses of Tick Genomes Elucidate Their Genetic Diversity and Vector Capacities.</title>
        <authorList>
            <consortium name="Tick Genome and Microbiome Consortium (TIGMIC)"/>
            <person name="Jia N."/>
            <person name="Wang J."/>
            <person name="Shi W."/>
            <person name="Du L."/>
            <person name="Sun Y."/>
            <person name="Zhan W."/>
            <person name="Jiang J.F."/>
            <person name="Wang Q."/>
            <person name="Zhang B."/>
            <person name="Ji P."/>
            <person name="Bell-Sakyi L."/>
            <person name="Cui X.M."/>
            <person name="Yuan T.T."/>
            <person name="Jiang B.G."/>
            <person name="Yang W.F."/>
            <person name="Lam T.T."/>
            <person name="Chang Q.C."/>
            <person name="Ding S.J."/>
            <person name="Wang X.J."/>
            <person name="Zhu J.G."/>
            <person name="Ruan X.D."/>
            <person name="Zhao L."/>
            <person name="Wei J.T."/>
            <person name="Ye R.Z."/>
            <person name="Que T.C."/>
            <person name="Du C.H."/>
            <person name="Zhou Y.H."/>
            <person name="Cheng J.X."/>
            <person name="Dai P.F."/>
            <person name="Guo W.B."/>
            <person name="Han X.H."/>
            <person name="Huang E.J."/>
            <person name="Li L.F."/>
            <person name="Wei W."/>
            <person name="Gao Y.C."/>
            <person name="Liu J.Z."/>
            <person name="Shao H.Z."/>
            <person name="Wang X."/>
            <person name="Wang C.C."/>
            <person name="Yang T.C."/>
            <person name="Huo Q.B."/>
            <person name="Li W."/>
            <person name="Chen H.Y."/>
            <person name="Chen S.E."/>
            <person name="Zhou L.G."/>
            <person name="Ni X.B."/>
            <person name="Tian J.H."/>
            <person name="Sheng Y."/>
            <person name="Liu T."/>
            <person name="Pan Y.S."/>
            <person name="Xia L.Y."/>
            <person name="Li J."/>
            <person name="Zhao F."/>
            <person name="Cao W.C."/>
        </authorList>
    </citation>
    <scope>NUCLEOTIDE SEQUENCE [LARGE SCALE GENOMIC DNA]</scope>
    <source>
        <strain evidence="1">Iper-2018</strain>
    </source>
</reference>
<gene>
    <name evidence="1" type="ORF">HPB47_005961</name>
</gene>
<name>A0AC60PBJ2_IXOPE</name>
<accession>A0AC60PBJ2</accession>
<proteinExistence type="predicted"/>
<dbReference type="EMBL" id="JABSTQ010010899">
    <property type="protein sequence ID" value="KAG0417005.1"/>
    <property type="molecule type" value="Genomic_DNA"/>
</dbReference>
<dbReference type="Proteomes" id="UP000805193">
    <property type="component" value="Unassembled WGS sequence"/>
</dbReference>
<evidence type="ECO:0000313" key="2">
    <source>
        <dbReference type="Proteomes" id="UP000805193"/>
    </source>
</evidence>
<evidence type="ECO:0000313" key="1">
    <source>
        <dbReference type="EMBL" id="KAG0417005.1"/>
    </source>
</evidence>
<organism evidence="1 2">
    <name type="scientific">Ixodes persulcatus</name>
    <name type="common">Taiga tick</name>
    <dbReference type="NCBI Taxonomy" id="34615"/>
    <lineage>
        <taxon>Eukaryota</taxon>
        <taxon>Metazoa</taxon>
        <taxon>Ecdysozoa</taxon>
        <taxon>Arthropoda</taxon>
        <taxon>Chelicerata</taxon>
        <taxon>Arachnida</taxon>
        <taxon>Acari</taxon>
        <taxon>Parasitiformes</taxon>
        <taxon>Ixodida</taxon>
        <taxon>Ixodoidea</taxon>
        <taxon>Ixodidae</taxon>
        <taxon>Ixodinae</taxon>
        <taxon>Ixodes</taxon>
    </lineage>
</organism>